<accession>A0AA36I0J6</accession>
<protein>
    <submittedName>
        <fullName evidence="1">Uncharacterized protein</fullName>
    </submittedName>
</protein>
<sequence length="499" mass="54062">MDDAFSSYTDTDGDSEAAFLSDGQKSGEEGAGCCRCCWCCCKASTLLVLLLCAGWAFRQPLAAHLARRGVAAAELEVFSVSIDGLGGGKLRPAVVARVARPSPVDAEVRMSRTILAAEVPSGIVRVGRLELPPLQVRAWEDLWLNLTAEVSIDNLTAFGLAGQRAVREAESQWAVEGLLEVRVRLWGREALRLEELPFHRAVKLKGLAGFAQARHPVTILDIKEAEGHPHRLETSVAIQIFNPSNLAASLSDPLQFDITQRNRSFGTALVHGVKLQPGRNAVTARFTLREDAENAEAVRAFVLGYVRHELQTVTMSGSGRSSQDPLLSALLDGLQLPFRVRPPEGNFIRRIEAQVGLVQMQVLAEIANPLPQEIVLGAMDLSIREKGSTGQEIFRLTGNATSGLGGEVLKSKAVSRLRLSLRTMDANLKDFFLVGRLVEDAVDGAAVVGVRGPLAITVRPSFHLMLQYIADNVTAELYCPVVCGSAHSMFNPATWFPSD</sequence>
<keyword evidence="2" id="KW-1185">Reference proteome</keyword>
<gene>
    <name evidence="1" type="ORF">EVOR1521_LOCUS6678</name>
</gene>
<dbReference type="AlphaFoldDB" id="A0AA36I0J6"/>
<name>A0AA36I0J6_9DINO</name>
<dbReference type="PANTHER" id="PTHR35895">
    <property type="entry name" value="CHROMOSOME 16, WHOLE GENOME SHOTGUN SEQUENCE"/>
    <property type="match status" value="1"/>
</dbReference>
<proteinExistence type="predicted"/>
<dbReference type="EMBL" id="CAUJNA010000507">
    <property type="protein sequence ID" value="CAJ1378007.1"/>
    <property type="molecule type" value="Genomic_DNA"/>
</dbReference>
<dbReference type="InterPro" id="IPR046368">
    <property type="entry name" value="Tag1"/>
</dbReference>
<evidence type="ECO:0000313" key="2">
    <source>
        <dbReference type="Proteomes" id="UP001178507"/>
    </source>
</evidence>
<dbReference type="GO" id="GO:0016020">
    <property type="term" value="C:membrane"/>
    <property type="evidence" value="ECO:0007669"/>
    <property type="project" value="TreeGrafter"/>
</dbReference>
<dbReference type="Proteomes" id="UP001178507">
    <property type="component" value="Unassembled WGS sequence"/>
</dbReference>
<comment type="caution">
    <text evidence="1">The sequence shown here is derived from an EMBL/GenBank/DDBJ whole genome shotgun (WGS) entry which is preliminary data.</text>
</comment>
<dbReference type="InterPro" id="IPR022185">
    <property type="entry name" value="DUF3712"/>
</dbReference>
<dbReference type="PANTHER" id="PTHR35895:SF1">
    <property type="entry name" value="LIPID-BINDING SERUM GLYCOPROTEIN C-TERMINAL DOMAIN-CONTAINING PROTEIN"/>
    <property type="match status" value="1"/>
</dbReference>
<organism evidence="1 2">
    <name type="scientific">Effrenium voratum</name>
    <dbReference type="NCBI Taxonomy" id="2562239"/>
    <lineage>
        <taxon>Eukaryota</taxon>
        <taxon>Sar</taxon>
        <taxon>Alveolata</taxon>
        <taxon>Dinophyceae</taxon>
        <taxon>Suessiales</taxon>
        <taxon>Symbiodiniaceae</taxon>
        <taxon>Effrenium</taxon>
    </lineage>
</organism>
<dbReference type="Pfam" id="PF12505">
    <property type="entry name" value="DUF3712"/>
    <property type="match status" value="1"/>
</dbReference>
<evidence type="ECO:0000313" key="1">
    <source>
        <dbReference type="EMBL" id="CAJ1378007.1"/>
    </source>
</evidence>
<reference evidence="1" key="1">
    <citation type="submission" date="2023-08" db="EMBL/GenBank/DDBJ databases">
        <authorList>
            <person name="Chen Y."/>
            <person name="Shah S."/>
            <person name="Dougan E. K."/>
            <person name="Thang M."/>
            <person name="Chan C."/>
        </authorList>
    </citation>
    <scope>NUCLEOTIDE SEQUENCE</scope>
</reference>